<keyword evidence="2" id="KW-1185">Reference proteome</keyword>
<evidence type="ECO:0000313" key="1">
    <source>
        <dbReference type="EMBL" id="KIH49601.1"/>
    </source>
</evidence>
<organism evidence="1 2">
    <name type="scientific">Ancylostoma duodenale</name>
    <dbReference type="NCBI Taxonomy" id="51022"/>
    <lineage>
        <taxon>Eukaryota</taxon>
        <taxon>Metazoa</taxon>
        <taxon>Ecdysozoa</taxon>
        <taxon>Nematoda</taxon>
        <taxon>Chromadorea</taxon>
        <taxon>Rhabditida</taxon>
        <taxon>Rhabditina</taxon>
        <taxon>Rhabditomorpha</taxon>
        <taxon>Strongyloidea</taxon>
        <taxon>Ancylostomatidae</taxon>
        <taxon>Ancylostomatinae</taxon>
        <taxon>Ancylostoma</taxon>
    </lineage>
</organism>
<reference evidence="1 2" key="1">
    <citation type="submission" date="2013-12" db="EMBL/GenBank/DDBJ databases">
        <title>Draft genome of the parsitic nematode Ancylostoma duodenale.</title>
        <authorList>
            <person name="Mitreva M."/>
        </authorList>
    </citation>
    <scope>NUCLEOTIDE SEQUENCE [LARGE SCALE GENOMIC DNA]</scope>
    <source>
        <strain evidence="1 2">Zhejiang</strain>
    </source>
</reference>
<dbReference type="AlphaFoldDB" id="A0A0C2FXH3"/>
<dbReference type="EMBL" id="KN752713">
    <property type="protein sequence ID" value="KIH49601.1"/>
    <property type="molecule type" value="Genomic_DNA"/>
</dbReference>
<sequence>MEYARLYWSLGALEHAMTIYDELDLFLVDIINEMCDVEAIRHFLVAQQILLSLYLYNSRHRSRGAAPSMRVDFAALVLRYAKHVLNTAMRQSRIALVRWYPRFYRQRTM</sequence>
<name>A0A0C2FXH3_9BILA</name>
<dbReference type="Proteomes" id="UP000054047">
    <property type="component" value="Unassembled WGS sequence"/>
</dbReference>
<gene>
    <name evidence="1" type="ORF">ANCDUO_20324</name>
</gene>
<evidence type="ECO:0000313" key="2">
    <source>
        <dbReference type="Proteomes" id="UP000054047"/>
    </source>
</evidence>
<dbReference type="OrthoDB" id="5843954at2759"/>
<proteinExistence type="predicted"/>
<accession>A0A0C2FXH3</accession>
<protein>
    <submittedName>
        <fullName evidence="1">Uncharacterized protein</fullName>
    </submittedName>
</protein>